<comment type="cofactor">
    <cofactor evidence="14">
        <name>Zn(2+)</name>
        <dbReference type="ChEBI" id="CHEBI:29105"/>
    </cofactor>
    <text evidence="14">Binds one Zn(2+) ion per subunit.</text>
</comment>
<comment type="subcellular location">
    <subcellularLocation>
        <location evidence="14">Cell inner membrane</location>
        <topology evidence="14">Single-pass membrane protein</topology>
    </subcellularLocation>
    <subcellularLocation>
        <location evidence="2">Cell membrane</location>
    </subcellularLocation>
    <subcellularLocation>
        <location evidence="1">Membrane</location>
        <topology evidence="1">Single-pass membrane protein</topology>
    </subcellularLocation>
</comment>
<feature type="transmembrane region" description="Helical" evidence="14">
    <location>
        <begin position="20"/>
        <end position="38"/>
    </location>
</feature>
<organism evidence="18 19">
    <name type="scientific">Janthinobacterium violaceinigrum</name>
    <dbReference type="NCBI Taxonomy" id="2654252"/>
    <lineage>
        <taxon>Bacteria</taxon>
        <taxon>Pseudomonadati</taxon>
        <taxon>Pseudomonadota</taxon>
        <taxon>Betaproteobacteria</taxon>
        <taxon>Burkholderiales</taxon>
        <taxon>Oxalobacteraceae</taxon>
        <taxon>Janthinobacterium</taxon>
    </lineage>
</organism>
<dbReference type="Gene3D" id="3.90.1310.10">
    <property type="entry name" value="Penicillin-binding protein 2a (Domain 2)"/>
    <property type="match status" value="1"/>
</dbReference>
<evidence type="ECO:0000256" key="10">
    <source>
        <dbReference type="ARBA" id="ARBA00022984"/>
    </source>
</evidence>
<evidence type="ECO:0000256" key="9">
    <source>
        <dbReference type="ARBA" id="ARBA00022960"/>
    </source>
</evidence>
<dbReference type="GO" id="GO:0008658">
    <property type="term" value="F:penicillin binding"/>
    <property type="evidence" value="ECO:0007669"/>
    <property type="project" value="InterPro"/>
</dbReference>
<dbReference type="Gene3D" id="3.30.1390.30">
    <property type="entry name" value="Penicillin-binding protein 2a, domain 3"/>
    <property type="match status" value="1"/>
</dbReference>
<feature type="binding site" evidence="14">
    <location>
        <position position="352"/>
    </location>
    <ligand>
        <name>Zn(2+)</name>
        <dbReference type="ChEBI" id="CHEBI:29105"/>
    </ligand>
</feature>
<feature type="binding site" evidence="14">
    <location>
        <position position="371"/>
    </location>
    <ligand>
        <name>Zn(2+)</name>
        <dbReference type="ChEBI" id="CHEBI:29105"/>
    </ligand>
</feature>
<dbReference type="InterPro" id="IPR005311">
    <property type="entry name" value="PBP_dimer"/>
</dbReference>
<feature type="domain" description="Penicillin-binding protein transpeptidase" evidence="16">
    <location>
        <begin position="269"/>
        <end position="610"/>
    </location>
</feature>
<dbReference type="Gene3D" id="3.40.710.10">
    <property type="entry name" value="DD-peptidase/beta-lactamase superfamily"/>
    <property type="match status" value="1"/>
</dbReference>
<dbReference type="GO" id="GO:0071555">
    <property type="term" value="P:cell wall organization"/>
    <property type="evidence" value="ECO:0007669"/>
    <property type="project" value="UniProtKB-KW"/>
</dbReference>
<dbReference type="FunFam" id="3.40.710.10:FF:000024">
    <property type="entry name" value="Penicillin-binding protein 2"/>
    <property type="match status" value="1"/>
</dbReference>
<evidence type="ECO:0000256" key="8">
    <source>
        <dbReference type="ARBA" id="ARBA00022801"/>
    </source>
</evidence>
<feature type="compositionally biased region" description="Low complexity" evidence="15">
    <location>
        <begin position="648"/>
        <end position="657"/>
    </location>
</feature>
<feature type="binding site" evidence="14">
    <location>
        <position position="365"/>
    </location>
    <ligand>
        <name>Zn(2+)</name>
        <dbReference type="ChEBI" id="CHEBI:29105"/>
    </ligand>
</feature>
<dbReference type="GO" id="GO:0006508">
    <property type="term" value="P:proteolysis"/>
    <property type="evidence" value="ECO:0007669"/>
    <property type="project" value="UniProtKB-KW"/>
</dbReference>
<keyword evidence="14" id="KW-0862">Zinc</keyword>
<dbReference type="Pfam" id="PF00905">
    <property type="entry name" value="Transpeptidase"/>
    <property type="match status" value="1"/>
</dbReference>
<evidence type="ECO:0000256" key="4">
    <source>
        <dbReference type="ARBA" id="ARBA00022519"/>
    </source>
</evidence>
<keyword evidence="7 14" id="KW-0812">Transmembrane</keyword>
<accession>A0A6I1HZQ8</accession>
<dbReference type="EC" id="3.4.16.4" evidence="14"/>
<keyword evidence="13 14" id="KW-0961">Cell wall biogenesis/degradation</keyword>
<keyword evidence="6 14" id="KW-0645">Protease</keyword>
<dbReference type="GO" id="GO:0071972">
    <property type="term" value="F:peptidoglycan L,D-transpeptidase activity"/>
    <property type="evidence" value="ECO:0007669"/>
    <property type="project" value="TreeGrafter"/>
</dbReference>
<dbReference type="Pfam" id="PF03717">
    <property type="entry name" value="PBP_dimer"/>
    <property type="match status" value="1"/>
</dbReference>
<feature type="active site" description="Acyl-ester intermediate" evidence="14">
    <location>
        <position position="328"/>
    </location>
</feature>
<keyword evidence="5 14" id="KW-0121">Carboxypeptidase</keyword>
<dbReference type="GO" id="GO:0008270">
    <property type="term" value="F:zinc ion binding"/>
    <property type="evidence" value="ECO:0007669"/>
    <property type="project" value="UniProtKB-UniRule"/>
</dbReference>
<feature type="domain" description="Penicillin-binding protein dimerisation" evidence="17">
    <location>
        <begin position="61"/>
        <end position="237"/>
    </location>
</feature>
<dbReference type="SUPFAM" id="SSF56519">
    <property type="entry name" value="Penicillin binding protein dimerisation domain"/>
    <property type="match status" value="1"/>
</dbReference>
<evidence type="ECO:0000259" key="16">
    <source>
        <dbReference type="Pfam" id="PF00905"/>
    </source>
</evidence>
<dbReference type="NCBIfam" id="TIGR03423">
    <property type="entry name" value="pbp2_mrdA"/>
    <property type="match status" value="1"/>
</dbReference>
<keyword evidence="9 14" id="KW-0133">Cell shape</keyword>
<comment type="catalytic activity">
    <reaction evidence="14">
        <text>Preferential cleavage: (Ac)2-L-Lys-D-Ala-|-D-Ala. Also transpeptidation of peptidyl-alanyl moieties that are N-acyl substituents of D-alanine.</text>
        <dbReference type="EC" id="3.4.16.4"/>
    </reaction>
</comment>
<dbReference type="SUPFAM" id="SSF56601">
    <property type="entry name" value="beta-lactamase/transpeptidase-like"/>
    <property type="match status" value="1"/>
</dbReference>
<dbReference type="InterPro" id="IPR036138">
    <property type="entry name" value="PBP_dimer_sf"/>
</dbReference>
<dbReference type="InterPro" id="IPR001460">
    <property type="entry name" value="PCN-bd_Tpept"/>
</dbReference>
<keyword evidence="10 14" id="KW-0573">Peptidoglycan synthesis</keyword>
<dbReference type="EMBL" id="WFLI01000025">
    <property type="protein sequence ID" value="KAB8063170.1"/>
    <property type="molecule type" value="Genomic_DNA"/>
</dbReference>
<feature type="compositionally biased region" description="Basic and acidic residues" evidence="15">
    <location>
        <begin position="619"/>
        <end position="641"/>
    </location>
</feature>
<dbReference type="InterPro" id="IPR012338">
    <property type="entry name" value="Beta-lactam/transpept-like"/>
</dbReference>
<protein>
    <recommendedName>
        <fullName evidence="14">Peptidoglycan D,D-transpeptidase MrdA</fullName>
        <ecNumber evidence="14">3.4.16.4</ecNumber>
    </recommendedName>
    <alternativeName>
        <fullName evidence="14">Penicillin-binding protein 2</fullName>
        <shortName evidence="14">PBP-2</shortName>
    </alternativeName>
</protein>
<evidence type="ECO:0000256" key="2">
    <source>
        <dbReference type="ARBA" id="ARBA00004236"/>
    </source>
</evidence>
<evidence type="ECO:0000259" key="17">
    <source>
        <dbReference type="Pfam" id="PF03717"/>
    </source>
</evidence>
<dbReference type="AlphaFoldDB" id="A0A6I1HZQ8"/>
<dbReference type="Proteomes" id="UP000468717">
    <property type="component" value="Unassembled WGS sequence"/>
</dbReference>
<dbReference type="HAMAP" id="MF_02081">
    <property type="entry name" value="MrdA_transpept"/>
    <property type="match status" value="1"/>
</dbReference>
<evidence type="ECO:0000256" key="7">
    <source>
        <dbReference type="ARBA" id="ARBA00022692"/>
    </source>
</evidence>
<comment type="pathway">
    <text evidence="14">Cell wall biogenesis; peptidoglycan biosynthesis.</text>
</comment>
<comment type="caution">
    <text evidence="18">The sequence shown here is derived from an EMBL/GenBank/DDBJ whole genome shotgun (WGS) entry which is preliminary data.</text>
</comment>
<evidence type="ECO:0000256" key="12">
    <source>
        <dbReference type="ARBA" id="ARBA00023136"/>
    </source>
</evidence>
<evidence type="ECO:0000256" key="11">
    <source>
        <dbReference type="ARBA" id="ARBA00022989"/>
    </source>
</evidence>
<proteinExistence type="inferred from homology"/>
<dbReference type="PANTHER" id="PTHR30627">
    <property type="entry name" value="PEPTIDOGLYCAN D,D-TRANSPEPTIDASE"/>
    <property type="match status" value="1"/>
</dbReference>
<evidence type="ECO:0000256" key="5">
    <source>
        <dbReference type="ARBA" id="ARBA00022645"/>
    </source>
</evidence>
<evidence type="ECO:0000256" key="1">
    <source>
        <dbReference type="ARBA" id="ARBA00004167"/>
    </source>
</evidence>
<feature type="region of interest" description="Disordered" evidence="15">
    <location>
        <begin position="619"/>
        <end position="657"/>
    </location>
</feature>
<keyword evidence="12 14" id="KW-0472">Membrane</keyword>
<keyword evidence="14" id="KW-0479">Metal-binding</keyword>
<name>A0A6I1HZQ8_9BURK</name>
<evidence type="ECO:0000256" key="3">
    <source>
        <dbReference type="ARBA" id="ARBA00022475"/>
    </source>
</evidence>
<keyword evidence="3 14" id="KW-1003">Cell membrane</keyword>
<dbReference type="UniPathway" id="UPA00219"/>
<keyword evidence="11 14" id="KW-1133">Transmembrane helix</keyword>
<evidence type="ECO:0000256" key="6">
    <source>
        <dbReference type="ARBA" id="ARBA00022670"/>
    </source>
</evidence>
<evidence type="ECO:0000256" key="13">
    <source>
        <dbReference type="ARBA" id="ARBA00023316"/>
    </source>
</evidence>
<dbReference type="RefSeq" id="WP_152283914.1">
    <property type="nucleotide sequence ID" value="NZ_WFLI01000025.1"/>
</dbReference>
<dbReference type="PANTHER" id="PTHR30627:SF2">
    <property type="entry name" value="PEPTIDOGLYCAN D,D-TRANSPEPTIDASE MRDA"/>
    <property type="match status" value="1"/>
</dbReference>
<comment type="similarity">
    <text evidence="14">Belongs to the transpeptidase family. MrdA subfamily.</text>
</comment>
<evidence type="ECO:0000313" key="19">
    <source>
        <dbReference type="Proteomes" id="UP000468717"/>
    </source>
</evidence>
<dbReference type="GO" id="GO:0009002">
    <property type="term" value="F:serine-type D-Ala-D-Ala carboxypeptidase activity"/>
    <property type="evidence" value="ECO:0007669"/>
    <property type="project" value="UniProtKB-UniRule"/>
</dbReference>
<keyword evidence="8 14" id="KW-0378">Hydrolase</keyword>
<dbReference type="GO" id="GO:0009252">
    <property type="term" value="P:peptidoglycan biosynthetic process"/>
    <property type="evidence" value="ECO:0007669"/>
    <property type="project" value="UniProtKB-UniRule"/>
</dbReference>
<evidence type="ECO:0000256" key="14">
    <source>
        <dbReference type="HAMAP-Rule" id="MF_02081"/>
    </source>
</evidence>
<dbReference type="GO" id="GO:0005886">
    <property type="term" value="C:plasma membrane"/>
    <property type="evidence" value="ECO:0007669"/>
    <property type="project" value="UniProtKB-SubCell"/>
</dbReference>
<feature type="binding site" evidence="14">
    <location>
        <position position="384"/>
    </location>
    <ligand>
        <name>Zn(2+)</name>
        <dbReference type="ChEBI" id="CHEBI:29105"/>
    </ligand>
</feature>
<dbReference type="InterPro" id="IPR017790">
    <property type="entry name" value="Penicillin-binding_protein_2"/>
</dbReference>
<dbReference type="InterPro" id="IPR050515">
    <property type="entry name" value="Beta-lactam/transpept"/>
</dbReference>
<comment type="function">
    <text evidence="14">Catalyzes cross-linking of the peptidoglycan cell wall.</text>
</comment>
<sequence>MTELKNTERELHFFRMRLTILGGLVFVCFSLLLARFIWLQVIKHEDYATKAEDNRIAVVPIVPTRGLILDRNGVVLARNYSAYTLEITPSKLSASLDSVIDELSTLVQVDIKDRRRFKKLLEESKNFVSVPLRTRLTDEEVARFTAQRFRFPGVEVQARLFRQYPMGEIASHVVGFIGRINRNEAKALEEGEDAANYNGTDHIGKEGLEKSYEKQLHGTTGYEEVEVSAGGRAMRTLSRTAATPGNNLILSIDIELQKVVEEAFGEWRGAAVAIDPATGDILAYVSKPGYDPNLFVDGIDQQSWNELNTSLDRPMVNRPLSGTYAPGSTFKPFMALAALELGKRTPSQSISDPGFFILGGHTFRDDKVGGHGTVDMHKSIVVSCNTYYYQLGRDMGIDAIHDFMKPFGFGQLTGIDLNNEKTGVLPSTEWKRNRFKTPQQKKWVGGDTISVSNGSGYNSYTPLQIAHATANLANNGVVMKPHLVKIIEDASTRARTLTVPKESYRIALKQENIDTIKRAMVGVTSEQGGTAARIFAGVQYTVGGKTGTAQVVGIKKNEKYNAKLLAERLRDNALFTAFAPADKPRIAIAIVVENAGFGAGVAAPIARKALDYYLLGKRPSDKEKDTTKVPKEDVDEVRTLEEITDEQAAPAAPARQQ</sequence>
<evidence type="ECO:0000256" key="15">
    <source>
        <dbReference type="SAM" id="MobiDB-lite"/>
    </source>
</evidence>
<dbReference type="GO" id="GO:0008360">
    <property type="term" value="P:regulation of cell shape"/>
    <property type="evidence" value="ECO:0007669"/>
    <property type="project" value="UniProtKB-KW"/>
</dbReference>
<keyword evidence="19" id="KW-1185">Reference proteome</keyword>
<reference evidence="18 19" key="1">
    <citation type="submission" date="2019-10" db="EMBL/GenBank/DDBJ databases">
        <title>Three novel species isolated from a subtropical stream in China.</title>
        <authorList>
            <person name="Lu H."/>
        </authorList>
    </citation>
    <scope>NUCLEOTIDE SEQUENCE [LARGE SCALE GENOMIC DNA]</scope>
    <source>
        <strain evidence="18 19">FT13W</strain>
    </source>
</reference>
<gene>
    <name evidence="14 18" type="primary">mrdA</name>
    <name evidence="18" type="ORF">GCN75_19575</name>
</gene>
<evidence type="ECO:0000313" key="18">
    <source>
        <dbReference type="EMBL" id="KAB8063170.1"/>
    </source>
</evidence>
<keyword evidence="4 14" id="KW-0997">Cell inner membrane</keyword>